<accession>A0AA88KYD8</accession>
<reference evidence="1" key="1">
    <citation type="submission" date="2023-07" db="EMBL/GenBank/DDBJ databases">
        <title>Chromosome-level genome assembly of Artemia franciscana.</title>
        <authorList>
            <person name="Jo E."/>
        </authorList>
    </citation>
    <scope>NUCLEOTIDE SEQUENCE</scope>
    <source>
        <tissue evidence="1">Whole body</tissue>
    </source>
</reference>
<protein>
    <submittedName>
        <fullName evidence="1">Uncharacterized protein</fullName>
    </submittedName>
</protein>
<comment type="caution">
    <text evidence="1">The sequence shown here is derived from an EMBL/GenBank/DDBJ whole genome shotgun (WGS) entry which is preliminary data.</text>
</comment>
<evidence type="ECO:0000313" key="2">
    <source>
        <dbReference type="Proteomes" id="UP001187531"/>
    </source>
</evidence>
<organism evidence="1 2">
    <name type="scientific">Artemia franciscana</name>
    <name type="common">Brine shrimp</name>
    <name type="synonym">Artemia sanfranciscana</name>
    <dbReference type="NCBI Taxonomy" id="6661"/>
    <lineage>
        <taxon>Eukaryota</taxon>
        <taxon>Metazoa</taxon>
        <taxon>Ecdysozoa</taxon>
        <taxon>Arthropoda</taxon>
        <taxon>Crustacea</taxon>
        <taxon>Branchiopoda</taxon>
        <taxon>Anostraca</taxon>
        <taxon>Artemiidae</taxon>
        <taxon>Artemia</taxon>
    </lineage>
</organism>
<dbReference type="AlphaFoldDB" id="A0AA88KYD8"/>
<sequence length="121" mass="14103">MPAEAGRSSMSEEVPSDCVFGGMTERGEQRYCFKFRSKLDEFQLNLSKVRAKPVTIEQKQQSSMAEYNTQMLRRASYSPDMVLPDFWLFHKQKMPMKWTIFQSKEDLHNSTDQLHANATTK</sequence>
<name>A0AA88KYD8_ARTSF</name>
<dbReference type="EMBL" id="JAVRJZ010000015">
    <property type="protein sequence ID" value="KAK2712138.1"/>
    <property type="molecule type" value="Genomic_DNA"/>
</dbReference>
<keyword evidence="2" id="KW-1185">Reference proteome</keyword>
<dbReference type="Proteomes" id="UP001187531">
    <property type="component" value="Unassembled WGS sequence"/>
</dbReference>
<proteinExistence type="predicted"/>
<evidence type="ECO:0000313" key="1">
    <source>
        <dbReference type="EMBL" id="KAK2712138.1"/>
    </source>
</evidence>
<gene>
    <name evidence="1" type="ORF">QYM36_010989</name>
</gene>